<organism evidence="7 8">
    <name type="scientific">Ziziphus jujuba var. spinosa</name>
    <dbReference type="NCBI Taxonomy" id="714518"/>
    <lineage>
        <taxon>Eukaryota</taxon>
        <taxon>Viridiplantae</taxon>
        <taxon>Streptophyta</taxon>
        <taxon>Embryophyta</taxon>
        <taxon>Tracheophyta</taxon>
        <taxon>Spermatophyta</taxon>
        <taxon>Magnoliopsida</taxon>
        <taxon>eudicotyledons</taxon>
        <taxon>Gunneridae</taxon>
        <taxon>Pentapetalae</taxon>
        <taxon>rosids</taxon>
        <taxon>fabids</taxon>
        <taxon>Rosales</taxon>
        <taxon>Rhamnaceae</taxon>
        <taxon>Paliureae</taxon>
        <taxon>Ziziphus</taxon>
    </lineage>
</organism>
<feature type="compositionally biased region" description="Polar residues" evidence="3">
    <location>
        <begin position="1074"/>
        <end position="1083"/>
    </location>
</feature>
<proteinExistence type="inferred from homology"/>
<dbReference type="EMBL" id="JAEACU010000012">
    <property type="protein sequence ID" value="KAH7511843.1"/>
    <property type="molecule type" value="Genomic_DNA"/>
</dbReference>
<feature type="compositionally biased region" description="Basic and acidic residues" evidence="3">
    <location>
        <begin position="1090"/>
        <end position="1099"/>
    </location>
</feature>
<dbReference type="Pfam" id="PF23271">
    <property type="entry name" value="HEAT_GCN1"/>
    <property type="match status" value="1"/>
</dbReference>
<dbReference type="InterPro" id="IPR057546">
    <property type="entry name" value="HEAT_GCN1"/>
</dbReference>
<evidence type="ECO:0000259" key="5">
    <source>
        <dbReference type="Pfam" id="PF23271"/>
    </source>
</evidence>
<evidence type="ECO:0000313" key="8">
    <source>
        <dbReference type="Proteomes" id="UP000813462"/>
    </source>
</evidence>
<feature type="domain" description="RRP12 N-terminal HEAT" evidence="6">
    <location>
        <begin position="13"/>
        <end position="290"/>
    </location>
</feature>
<comment type="caution">
    <text evidence="7">The sequence shown here is derived from an EMBL/GenBank/DDBJ whole genome shotgun (WGS) entry which is preliminary data.</text>
</comment>
<reference evidence="7" key="1">
    <citation type="journal article" date="2021" name="Front. Plant Sci.">
        <title>Chromosome-Scale Genome Assembly for Chinese Sour Jujube and Insights Into Its Genome Evolution and Domestication Signature.</title>
        <authorList>
            <person name="Shen L.-Y."/>
            <person name="Luo H."/>
            <person name="Wang X.-L."/>
            <person name="Wang X.-M."/>
            <person name="Qiu X.-J."/>
            <person name="Liu H."/>
            <person name="Zhou S.-S."/>
            <person name="Jia K.-H."/>
            <person name="Nie S."/>
            <person name="Bao Y.-T."/>
            <person name="Zhang R.-G."/>
            <person name="Yun Q.-Z."/>
            <person name="Chai Y.-H."/>
            <person name="Lu J.-Y."/>
            <person name="Li Y."/>
            <person name="Zhao S.-W."/>
            <person name="Mao J.-F."/>
            <person name="Jia S.-G."/>
            <person name="Mao Y.-M."/>
        </authorList>
    </citation>
    <scope>NUCLEOTIDE SEQUENCE</scope>
    <source>
        <strain evidence="7">AT0</strain>
        <tissue evidence="7">Leaf</tissue>
    </source>
</reference>
<evidence type="ECO:0000256" key="3">
    <source>
        <dbReference type="SAM" id="MobiDB-lite"/>
    </source>
</evidence>
<dbReference type="Proteomes" id="UP000813462">
    <property type="component" value="Unassembled WGS sequence"/>
</dbReference>
<keyword evidence="2" id="KW-0677">Repeat</keyword>
<sequence>MEVEKAEHEKETETEHANSFSGGCDICQQLIDRYTKSTAPQHRHLIATAMAMRSILTTESLPLTPAAYFAATITAVENASSASQTLDSTAVAALLSFLAIVLPLVPPQGIAATKAIEAMQVLVSLQAREKEGLAMFTVRAAVKCLGTLVGFCDLEDWGSVKFGFETLLKFSVRRSSHDCLEKVFKTIQCSTVIKEASKVVLSMLKNYMPLAIGLSSSTVGTNDDILSKPQNLEVLHMLNVLKLTVPFLSVKVKAKVLSQVHKLFSSQFSALTRHILKIIEACFETSRVHVIAPETEKILVSLSSYVSLGDKIPLDTVMAAANLLKRSLNILRDGESSSYVKNLPLVCNSLAGLLTSEASTAAHASVILKQLINDHVDQASLVIDDGGQEKVEASEVKSICSIFENCLSTCDGNPNEHILAVISALFLKLGGISYYYMKSILAKLADLMTLASGSKSITHHLRNCIGSAVIAMGPERILTLVPISINAHDFSCVNIWLVPILRSYVVGASLKYYLEHIVPLAKSFQHASCKVESSTIGQDLQSHAHALWGLLPAFCRHPTDMYRNFKPLAEVFIKFLKEDSFMHDNVALALQVLVNQNKSALNPKIDADESYAVRDSPIEFGSIPTYSKKTATKNIKALVSYSTELLQTLTDLFIDSSPKRRSYLKDAIGCLASISDSSITKKIFISLLERFQFIDGRGEFGKVESQNELVDTEQRMEKDAQRYMIMELASSLVEGAKEDLIDLIYRFVKHSFQATDGIESHEACYTLSKMIKEHDWFCSSRFVDVIDLLFGLKSPVDIATLRSRFDCYHLLMVHALKINSEEENTKAFLILNEIILTLKDAKDEETRKAAYDILLKISSSLRDTPCISSDSPYQKLLSMIMGYLSGASPHIKSGAVSVLSVLIYKDTDICLSMPDLVPSLLSLLQGKSVEVIKAVLGFVKVLVSCLQAKDLQSLLSDVVNGVLPWSSVSRNHFRSKVTIIMEIILRKCGFPSVELVTPEKYRKFIKSVAENRHNKTGSENAAVTETERRHVEPSTKEYDLLALQQKRKSKESGTTTEKIRFMKHTKRKEKKLKTNNLPSTNEPGMSIRGGDGRRQDFRSKHASRKISVNGQTERYRNANRRNFKEGPTFGGKKKMRTDKKHEASVHRPALASKLHKHKKIGKS</sequence>
<dbReference type="AlphaFoldDB" id="A0A978UAQ0"/>
<evidence type="ECO:0000256" key="1">
    <source>
        <dbReference type="ARBA" id="ARBA00007690"/>
    </source>
</evidence>
<evidence type="ECO:0000259" key="4">
    <source>
        <dbReference type="Pfam" id="PF08161"/>
    </source>
</evidence>
<dbReference type="Pfam" id="PF08161">
    <property type="entry name" value="RRP12_HEAT"/>
    <property type="match status" value="1"/>
</dbReference>
<dbReference type="Gene3D" id="1.25.10.10">
    <property type="entry name" value="Leucine-rich Repeat Variant"/>
    <property type="match status" value="1"/>
</dbReference>
<feature type="domain" description="Stalled ribosome sensor GCN1-like HEAT repeats region" evidence="5">
    <location>
        <begin position="830"/>
        <end position="962"/>
    </location>
</feature>
<protein>
    <recommendedName>
        <fullName evidence="9">RRP12-like protein</fullName>
    </recommendedName>
</protein>
<feature type="compositionally biased region" description="Basic residues" evidence="3">
    <location>
        <begin position="1061"/>
        <end position="1073"/>
    </location>
</feature>
<dbReference type="InterPro" id="IPR016024">
    <property type="entry name" value="ARM-type_fold"/>
</dbReference>
<dbReference type="PANTHER" id="PTHR48412:SF1">
    <property type="entry name" value="ARM REPEAT SUPERFAMILY PROTEIN"/>
    <property type="match status" value="1"/>
</dbReference>
<dbReference type="PANTHER" id="PTHR48412">
    <property type="entry name" value="ARM REPEAT SUPERFAMILY PROTEIN"/>
    <property type="match status" value="1"/>
</dbReference>
<name>A0A978UAQ0_ZIZJJ</name>
<evidence type="ECO:0000313" key="7">
    <source>
        <dbReference type="EMBL" id="KAH7511843.1"/>
    </source>
</evidence>
<feature type="compositionally biased region" description="Basic residues" evidence="3">
    <location>
        <begin position="1153"/>
        <end position="1163"/>
    </location>
</feature>
<evidence type="ECO:0008006" key="9">
    <source>
        <dbReference type="Google" id="ProtNLM"/>
    </source>
</evidence>
<dbReference type="Pfam" id="PF25772">
    <property type="entry name" value="HEAT_RRP12_N"/>
    <property type="match status" value="1"/>
</dbReference>
<feature type="region of interest" description="Disordered" evidence="3">
    <location>
        <begin position="1015"/>
        <end position="1163"/>
    </location>
</feature>
<gene>
    <name evidence="7" type="ORF">FEM48_Zijuj12G0025400</name>
</gene>
<dbReference type="InterPro" id="IPR057860">
    <property type="entry name" value="HEAT_RRP12_N"/>
</dbReference>
<evidence type="ECO:0000259" key="6">
    <source>
        <dbReference type="Pfam" id="PF25772"/>
    </source>
</evidence>
<dbReference type="SUPFAM" id="SSF48371">
    <property type="entry name" value="ARM repeat"/>
    <property type="match status" value="1"/>
</dbReference>
<evidence type="ECO:0000256" key="2">
    <source>
        <dbReference type="ARBA" id="ARBA00022737"/>
    </source>
</evidence>
<dbReference type="InterPro" id="IPR011989">
    <property type="entry name" value="ARM-like"/>
</dbReference>
<accession>A0A978UAQ0</accession>
<feature type="compositionally biased region" description="Basic and acidic residues" evidence="3">
    <location>
        <begin position="1025"/>
        <end position="1039"/>
    </location>
</feature>
<feature type="domain" description="RRP12 HEAT" evidence="4">
    <location>
        <begin position="360"/>
        <end position="653"/>
    </location>
</feature>
<comment type="similarity">
    <text evidence="1">Belongs to the RRP12 family.</text>
</comment>
<dbReference type="InterPro" id="IPR012978">
    <property type="entry name" value="HEAT_RRP12"/>
</dbReference>